<organism evidence="2 3">
    <name type="scientific">Podospora didyma</name>
    <dbReference type="NCBI Taxonomy" id="330526"/>
    <lineage>
        <taxon>Eukaryota</taxon>
        <taxon>Fungi</taxon>
        <taxon>Dikarya</taxon>
        <taxon>Ascomycota</taxon>
        <taxon>Pezizomycotina</taxon>
        <taxon>Sordariomycetes</taxon>
        <taxon>Sordariomycetidae</taxon>
        <taxon>Sordariales</taxon>
        <taxon>Podosporaceae</taxon>
        <taxon>Podospora</taxon>
    </lineage>
</organism>
<dbReference type="EMBL" id="JAULSW010000002">
    <property type="protein sequence ID" value="KAK3390625.1"/>
    <property type="molecule type" value="Genomic_DNA"/>
</dbReference>
<evidence type="ECO:0000256" key="1">
    <source>
        <dbReference type="SAM" id="MobiDB-lite"/>
    </source>
</evidence>
<reference evidence="2" key="1">
    <citation type="journal article" date="2023" name="Mol. Phylogenet. Evol.">
        <title>Genome-scale phylogeny and comparative genomics of the fungal order Sordariales.</title>
        <authorList>
            <person name="Hensen N."/>
            <person name="Bonometti L."/>
            <person name="Westerberg I."/>
            <person name="Brannstrom I.O."/>
            <person name="Guillou S."/>
            <person name="Cros-Aarteil S."/>
            <person name="Calhoun S."/>
            <person name="Haridas S."/>
            <person name="Kuo A."/>
            <person name="Mondo S."/>
            <person name="Pangilinan J."/>
            <person name="Riley R."/>
            <person name="LaButti K."/>
            <person name="Andreopoulos B."/>
            <person name="Lipzen A."/>
            <person name="Chen C."/>
            <person name="Yan M."/>
            <person name="Daum C."/>
            <person name="Ng V."/>
            <person name="Clum A."/>
            <person name="Steindorff A."/>
            <person name="Ohm R.A."/>
            <person name="Martin F."/>
            <person name="Silar P."/>
            <person name="Natvig D.O."/>
            <person name="Lalanne C."/>
            <person name="Gautier V."/>
            <person name="Ament-Velasquez S.L."/>
            <person name="Kruys A."/>
            <person name="Hutchinson M.I."/>
            <person name="Powell A.J."/>
            <person name="Barry K."/>
            <person name="Miller A.N."/>
            <person name="Grigoriev I.V."/>
            <person name="Debuchy R."/>
            <person name="Gladieux P."/>
            <person name="Hiltunen Thoren M."/>
            <person name="Johannesson H."/>
        </authorList>
    </citation>
    <scope>NUCLEOTIDE SEQUENCE</scope>
    <source>
        <strain evidence="2">CBS 232.78</strain>
    </source>
</reference>
<accession>A0AAE0U4T1</accession>
<protein>
    <submittedName>
        <fullName evidence="2">Uncharacterized protein</fullName>
    </submittedName>
</protein>
<keyword evidence="3" id="KW-1185">Reference proteome</keyword>
<dbReference type="Proteomes" id="UP001285441">
    <property type="component" value="Unassembled WGS sequence"/>
</dbReference>
<sequence length="114" mass="12491">MFAFWLEPRKPPTDHQRITEQHSTAQYSTVQHTNDRGHPDLPHKMFMTRAISITNFLVATSALGFQVYVLITGHSTVPPGPSIKSSLLAAVETPPQHTSELLATTTNIAPTSTA</sequence>
<reference evidence="2" key="2">
    <citation type="submission" date="2023-06" db="EMBL/GenBank/DDBJ databases">
        <authorList>
            <consortium name="Lawrence Berkeley National Laboratory"/>
            <person name="Haridas S."/>
            <person name="Hensen N."/>
            <person name="Bonometti L."/>
            <person name="Westerberg I."/>
            <person name="Brannstrom I.O."/>
            <person name="Guillou S."/>
            <person name="Cros-Aarteil S."/>
            <person name="Calhoun S."/>
            <person name="Kuo A."/>
            <person name="Mondo S."/>
            <person name="Pangilinan J."/>
            <person name="Riley R."/>
            <person name="LaButti K."/>
            <person name="Andreopoulos B."/>
            <person name="Lipzen A."/>
            <person name="Chen C."/>
            <person name="Yanf M."/>
            <person name="Daum C."/>
            <person name="Ng V."/>
            <person name="Clum A."/>
            <person name="Steindorff A."/>
            <person name="Ohm R."/>
            <person name="Martin F."/>
            <person name="Silar P."/>
            <person name="Natvig D."/>
            <person name="Lalanne C."/>
            <person name="Gautier V."/>
            <person name="Ament-velasquez S.L."/>
            <person name="Kruys A."/>
            <person name="Hutchinson M.I."/>
            <person name="Powell A.J."/>
            <person name="Barry K."/>
            <person name="Miller A.N."/>
            <person name="Grigoriev I.V."/>
            <person name="Debuchy R."/>
            <person name="Gladieux P."/>
            <person name="Thoren M.H."/>
            <person name="Johannesson H."/>
        </authorList>
    </citation>
    <scope>NUCLEOTIDE SEQUENCE</scope>
    <source>
        <strain evidence="2">CBS 232.78</strain>
    </source>
</reference>
<comment type="caution">
    <text evidence="2">The sequence shown here is derived from an EMBL/GenBank/DDBJ whole genome shotgun (WGS) entry which is preliminary data.</text>
</comment>
<feature type="region of interest" description="Disordered" evidence="1">
    <location>
        <begin position="10"/>
        <end position="39"/>
    </location>
</feature>
<feature type="compositionally biased region" description="Polar residues" evidence="1">
    <location>
        <begin position="21"/>
        <end position="32"/>
    </location>
</feature>
<proteinExistence type="predicted"/>
<dbReference type="AlphaFoldDB" id="A0AAE0U4T1"/>
<feature type="compositionally biased region" description="Basic and acidic residues" evidence="1">
    <location>
        <begin position="10"/>
        <end position="20"/>
    </location>
</feature>
<evidence type="ECO:0000313" key="3">
    <source>
        <dbReference type="Proteomes" id="UP001285441"/>
    </source>
</evidence>
<gene>
    <name evidence="2" type="ORF">B0H63DRAFT_519836</name>
</gene>
<evidence type="ECO:0000313" key="2">
    <source>
        <dbReference type="EMBL" id="KAK3390625.1"/>
    </source>
</evidence>
<name>A0AAE0U4T1_9PEZI</name>